<gene>
    <name evidence="1" type="ORF">FRUB_04709</name>
</gene>
<keyword evidence="2" id="KW-1185">Reference proteome</keyword>
<dbReference type="AlphaFoldDB" id="A0A225DXI3"/>
<comment type="caution">
    <text evidence="1">The sequence shown here is derived from an EMBL/GenBank/DDBJ whole genome shotgun (WGS) entry which is preliminary data.</text>
</comment>
<proteinExistence type="predicted"/>
<sequence length="134" mass="13249">MFRSPFVSVGDFMGAGGVSLAFGAGPDGAPRVRVFDAAQLMAAGPFTTLDQIAAAAQLANFYAGGLDQRTGAQVAIIPATSTAPAELATRTGAEGAAPVNMYSAATLATGLLPTPDQTLDATTAAATLNGVFVG</sequence>
<evidence type="ECO:0000313" key="2">
    <source>
        <dbReference type="Proteomes" id="UP000214646"/>
    </source>
</evidence>
<dbReference type="EMBL" id="NIDE01000007">
    <property type="protein sequence ID" value="OWK40817.1"/>
    <property type="molecule type" value="Genomic_DNA"/>
</dbReference>
<protein>
    <submittedName>
        <fullName evidence="1">Alkaline phosphatase</fullName>
    </submittedName>
</protein>
<dbReference type="Proteomes" id="UP000214646">
    <property type="component" value="Unassembled WGS sequence"/>
</dbReference>
<dbReference type="RefSeq" id="WP_088255796.1">
    <property type="nucleotide sequence ID" value="NZ_NIDE01000007.1"/>
</dbReference>
<reference evidence="2" key="1">
    <citation type="submission" date="2017-06" db="EMBL/GenBank/DDBJ databases">
        <title>Genome analysis of Fimbriiglobus ruber SP5, the first member of the order Planctomycetales with confirmed chitinolytic capability.</title>
        <authorList>
            <person name="Ravin N.V."/>
            <person name="Rakitin A.L."/>
            <person name="Ivanova A.A."/>
            <person name="Beletsky A.V."/>
            <person name="Kulichevskaya I.S."/>
            <person name="Mardanov A.V."/>
            <person name="Dedysh S.N."/>
        </authorList>
    </citation>
    <scope>NUCLEOTIDE SEQUENCE [LARGE SCALE GENOMIC DNA]</scope>
    <source>
        <strain evidence="2">SP5</strain>
    </source>
</reference>
<accession>A0A225DXI3</accession>
<organism evidence="1 2">
    <name type="scientific">Fimbriiglobus ruber</name>
    <dbReference type="NCBI Taxonomy" id="1908690"/>
    <lineage>
        <taxon>Bacteria</taxon>
        <taxon>Pseudomonadati</taxon>
        <taxon>Planctomycetota</taxon>
        <taxon>Planctomycetia</taxon>
        <taxon>Gemmatales</taxon>
        <taxon>Gemmataceae</taxon>
        <taxon>Fimbriiglobus</taxon>
    </lineage>
</organism>
<evidence type="ECO:0000313" key="1">
    <source>
        <dbReference type="EMBL" id="OWK40817.1"/>
    </source>
</evidence>
<name>A0A225DXI3_9BACT</name>